<protein>
    <submittedName>
        <fullName evidence="2">Uncharacterized protein</fullName>
    </submittedName>
</protein>
<dbReference type="RefSeq" id="WP_170022630.1">
    <property type="nucleotide sequence ID" value="NZ_JABCSC020000003.1"/>
</dbReference>
<reference evidence="2 3" key="1">
    <citation type="submission" date="2020-06" db="EMBL/GenBank/DDBJ databases">
        <title>Draft genome of Uliginosibacterium sp. IMCC34675.</title>
        <authorList>
            <person name="Song J."/>
        </authorList>
    </citation>
    <scope>NUCLEOTIDE SEQUENCE [LARGE SCALE GENOMIC DNA]</scope>
    <source>
        <strain evidence="2 3">IMCC34675</strain>
    </source>
</reference>
<evidence type="ECO:0000313" key="3">
    <source>
        <dbReference type="Proteomes" id="UP000778523"/>
    </source>
</evidence>
<dbReference type="Proteomes" id="UP000778523">
    <property type="component" value="Unassembled WGS sequence"/>
</dbReference>
<keyword evidence="1" id="KW-1133">Transmembrane helix</keyword>
<evidence type="ECO:0000256" key="1">
    <source>
        <dbReference type="SAM" id="Phobius"/>
    </source>
</evidence>
<gene>
    <name evidence="2" type="ORF">HJ583_014955</name>
</gene>
<keyword evidence="1" id="KW-0472">Membrane</keyword>
<keyword evidence="1" id="KW-0812">Transmembrane</keyword>
<sequence length="119" mass="13008">MSGMHQEGISCTKLDAESGEFLRLGAHFISLSRGAQKIAAVISKDIPDCLFTSLQGKRLPSGFNRMEAGFYGPFGGNFLKTAVLIFLSNLKQKLAFKLLKGICKHCFSVCCLQRAQTFA</sequence>
<accession>A0ABX2IQR4</accession>
<dbReference type="EMBL" id="JABCSC020000003">
    <property type="protein sequence ID" value="NSL56335.1"/>
    <property type="molecule type" value="Genomic_DNA"/>
</dbReference>
<keyword evidence="3" id="KW-1185">Reference proteome</keyword>
<feature type="transmembrane region" description="Helical" evidence="1">
    <location>
        <begin position="70"/>
        <end position="90"/>
    </location>
</feature>
<evidence type="ECO:0000313" key="2">
    <source>
        <dbReference type="EMBL" id="NSL56335.1"/>
    </source>
</evidence>
<proteinExistence type="predicted"/>
<name>A0ABX2IQR4_9RHOO</name>
<comment type="caution">
    <text evidence="2">The sequence shown here is derived from an EMBL/GenBank/DDBJ whole genome shotgun (WGS) entry which is preliminary data.</text>
</comment>
<organism evidence="2 3">
    <name type="scientific">Uliginosibacterium aquaticum</name>
    <dbReference type="NCBI Taxonomy" id="2731212"/>
    <lineage>
        <taxon>Bacteria</taxon>
        <taxon>Pseudomonadati</taxon>
        <taxon>Pseudomonadota</taxon>
        <taxon>Betaproteobacteria</taxon>
        <taxon>Rhodocyclales</taxon>
        <taxon>Zoogloeaceae</taxon>
        <taxon>Uliginosibacterium</taxon>
    </lineage>
</organism>